<accession>A0A1Z5ISF0</accession>
<keyword evidence="10" id="KW-1185">Reference proteome</keyword>
<comment type="similarity">
    <text evidence="2">Belongs to the acyltransferase 3 family.</text>
</comment>
<evidence type="ECO:0000256" key="7">
    <source>
        <dbReference type="SAM" id="Phobius"/>
    </source>
</evidence>
<feature type="domain" description="Acyltransferase 3" evidence="8">
    <location>
        <begin position="6"/>
        <end position="308"/>
    </location>
</feature>
<dbReference type="Proteomes" id="UP000198430">
    <property type="component" value="Unassembled WGS sequence"/>
</dbReference>
<keyword evidence="6 7" id="KW-0472">Membrane</keyword>
<dbReference type="GO" id="GO:0005886">
    <property type="term" value="C:plasma membrane"/>
    <property type="evidence" value="ECO:0007669"/>
    <property type="project" value="UniProtKB-SubCell"/>
</dbReference>
<feature type="transmembrane region" description="Helical" evidence="7">
    <location>
        <begin position="126"/>
        <end position="146"/>
    </location>
</feature>
<evidence type="ECO:0000256" key="1">
    <source>
        <dbReference type="ARBA" id="ARBA00004651"/>
    </source>
</evidence>
<evidence type="ECO:0000256" key="5">
    <source>
        <dbReference type="ARBA" id="ARBA00022989"/>
    </source>
</evidence>
<dbReference type="RefSeq" id="WP_089089619.1">
    <property type="nucleotide sequence ID" value="NZ_BCMH01000028.1"/>
</dbReference>
<evidence type="ECO:0000256" key="3">
    <source>
        <dbReference type="ARBA" id="ARBA00022475"/>
    </source>
</evidence>
<organism evidence="9 10">
    <name type="scientific">Secundilactobacillus pentosiphilus</name>
    <dbReference type="NCBI Taxonomy" id="1714682"/>
    <lineage>
        <taxon>Bacteria</taxon>
        <taxon>Bacillati</taxon>
        <taxon>Bacillota</taxon>
        <taxon>Bacilli</taxon>
        <taxon>Lactobacillales</taxon>
        <taxon>Lactobacillaceae</taxon>
        <taxon>Secundilactobacillus</taxon>
    </lineage>
</organism>
<keyword evidence="4 7" id="KW-0812">Transmembrane</keyword>
<dbReference type="PANTHER" id="PTHR40074:SF2">
    <property type="entry name" value="O-ACETYLTRANSFERASE WECH"/>
    <property type="match status" value="1"/>
</dbReference>
<dbReference type="AlphaFoldDB" id="A0A1Z5ISF0"/>
<evidence type="ECO:0000256" key="4">
    <source>
        <dbReference type="ARBA" id="ARBA00022692"/>
    </source>
</evidence>
<sequence length="327" mass="38262">MKKRITWVDYGKGFSMILVVLGHVLLGTVQSGEYGRNTILILRYFLEIVYAVHIPVFFALSGYFFKPVSTFKLFLQRIRKRLVSLGIPYVIFSVVMIFLKVIGSSQVRNQDSWNDLLNIWWKPIDYLWFLFALFFVDFIISLSSYFIKSKILTIIMLAFLFSFASVVNLHIPMLSYVCLWAPFFYLGYLLHEVRIPSRLAFISFIIYIVHVPIFCSLNPSQNYLFGFWRIVSIFAVIMMFYFFQNVNSFGSKFIVWVGSGSITIYLIHAPVISVIRILLFKIGIDLVFVQILLQFVFGFGCGILVYWLANKFKFIDFIFRPGRYLLK</sequence>
<reference evidence="9 10" key="1">
    <citation type="submission" date="2015-11" db="EMBL/GenBank/DDBJ databases">
        <title>Draft genome sequences of new species of the genus Lactobacillus isolated from orchardgrass silage.</title>
        <authorList>
            <person name="Tohno M."/>
            <person name="Tanizawa Y."/>
            <person name="Arita M."/>
        </authorList>
    </citation>
    <scope>NUCLEOTIDE SEQUENCE [LARGE SCALE GENOMIC DNA]</scope>
    <source>
        <strain evidence="9 10">IWT140</strain>
    </source>
</reference>
<gene>
    <name evidence="9" type="ORF">IWT140_02313</name>
</gene>
<feature type="transmembrane region" description="Helical" evidence="7">
    <location>
        <begin position="255"/>
        <end position="280"/>
    </location>
</feature>
<comment type="subcellular location">
    <subcellularLocation>
        <location evidence="1">Cell membrane</location>
        <topology evidence="1">Multi-pass membrane protein</topology>
    </subcellularLocation>
</comment>
<name>A0A1Z5ISF0_9LACO</name>
<dbReference type="EMBL" id="BCMH01000028">
    <property type="protein sequence ID" value="GAX04670.1"/>
    <property type="molecule type" value="Genomic_DNA"/>
</dbReference>
<keyword evidence="5 7" id="KW-1133">Transmembrane helix</keyword>
<feature type="transmembrane region" description="Helical" evidence="7">
    <location>
        <begin position="41"/>
        <end position="65"/>
    </location>
</feature>
<evidence type="ECO:0000313" key="10">
    <source>
        <dbReference type="Proteomes" id="UP000198430"/>
    </source>
</evidence>
<dbReference type="Pfam" id="PF01757">
    <property type="entry name" value="Acyl_transf_3"/>
    <property type="match status" value="1"/>
</dbReference>
<comment type="caution">
    <text evidence="9">The sequence shown here is derived from an EMBL/GenBank/DDBJ whole genome shotgun (WGS) entry which is preliminary data.</text>
</comment>
<dbReference type="InterPro" id="IPR002656">
    <property type="entry name" value="Acyl_transf_3_dom"/>
</dbReference>
<evidence type="ECO:0000259" key="8">
    <source>
        <dbReference type="Pfam" id="PF01757"/>
    </source>
</evidence>
<evidence type="ECO:0000313" key="9">
    <source>
        <dbReference type="EMBL" id="GAX04670.1"/>
    </source>
</evidence>
<dbReference type="GO" id="GO:0009246">
    <property type="term" value="P:enterobacterial common antigen biosynthetic process"/>
    <property type="evidence" value="ECO:0007669"/>
    <property type="project" value="TreeGrafter"/>
</dbReference>
<feature type="transmembrane region" description="Helical" evidence="7">
    <location>
        <begin position="199"/>
        <end position="219"/>
    </location>
</feature>
<feature type="transmembrane region" description="Helical" evidence="7">
    <location>
        <begin position="86"/>
        <end position="106"/>
    </location>
</feature>
<protein>
    <submittedName>
        <fullName evidence="9">Fucose 4-O-acetylase</fullName>
    </submittedName>
</protein>
<keyword evidence="3" id="KW-1003">Cell membrane</keyword>
<evidence type="ECO:0000256" key="6">
    <source>
        <dbReference type="ARBA" id="ARBA00023136"/>
    </source>
</evidence>
<evidence type="ECO:0000256" key="2">
    <source>
        <dbReference type="ARBA" id="ARBA00007400"/>
    </source>
</evidence>
<dbReference type="PANTHER" id="PTHR40074">
    <property type="entry name" value="O-ACETYLTRANSFERASE WECH"/>
    <property type="match status" value="1"/>
</dbReference>
<feature type="transmembrane region" description="Helical" evidence="7">
    <location>
        <begin position="286"/>
        <end position="309"/>
    </location>
</feature>
<dbReference type="GO" id="GO:0016413">
    <property type="term" value="F:O-acetyltransferase activity"/>
    <property type="evidence" value="ECO:0007669"/>
    <property type="project" value="TreeGrafter"/>
</dbReference>
<proteinExistence type="inferred from homology"/>
<feature type="transmembrane region" description="Helical" evidence="7">
    <location>
        <begin position="225"/>
        <end position="243"/>
    </location>
</feature>